<dbReference type="HOGENOM" id="CLU_090988_0_0_4"/>
<protein>
    <recommendedName>
        <fullName evidence="1">DUF4935 domain-containing protein</fullName>
    </recommendedName>
</protein>
<reference evidence="2 3" key="1">
    <citation type="journal article" date="2011" name="J. Bacteriol.">
        <title>Complete genome sequence of the plant pathogen Ralstonia solanacearum strain Po82.</title>
        <authorList>
            <person name="Xu J."/>
            <person name="Zheng H.J."/>
            <person name="Liu L."/>
            <person name="Pan Z.C."/>
            <person name="Prior P."/>
            <person name="Tang B."/>
            <person name="Xu J.S."/>
            <person name="Zhang H."/>
            <person name="Tian Q."/>
            <person name="Zhang L.Q."/>
            <person name="Feng J."/>
        </authorList>
    </citation>
    <scope>NUCLEOTIDE SEQUENCE [LARGE SCALE GENOMIC DNA]</scope>
    <source>
        <strain evidence="3">Po82</strain>
    </source>
</reference>
<geneLocation type="plasmid" evidence="3"/>
<keyword evidence="2" id="KW-0614">Plasmid</keyword>
<dbReference type="Pfam" id="PF16289">
    <property type="entry name" value="PIN_12"/>
    <property type="match status" value="1"/>
</dbReference>
<gene>
    <name evidence="2" type="ordered locus">RSPO_m01626</name>
</gene>
<evidence type="ECO:0000259" key="1">
    <source>
        <dbReference type="Pfam" id="PF16289"/>
    </source>
</evidence>
<name>F6GB58_RALS8</name>
<organism evidence="2 3">
    <name type="scientific">Ralstonia solanacearum (strain Po82)</name>
    <dbReference type="NCBI Taxonomy" id="1031711"/>
    <lineage>
        <taxon>Bacteria</taxon>
        <taxon>Pseudomonadati</taxon>
        <taxon>Pseudomonadota</taxon>
        <taxon>Betaproteobacteria</taxon>
        <taxon>Burkholderiales</taxon>
        <taxon>Burkholderiaceae</taxon>
        <taxon>Ralstonia</taxon>
        <taxon>Ralstonia solanacearum species complex</taxon>
    </lineage>
</organism>
<dbReference type="EMBL" id="CP002820">
    <property type="protein sequence ID" value="AEG72259.1"/>
    <property type="molecule type" value="Genomic_DNA"/>
</dbReference>
<dbReference type="AlphaFoldDB" id="F6GB58"/>
<dbReference type="KEGG" id="rsn:RSPO_m01626"/>
<dbReference type="InterPro" id="IPR032557">
    <property type="entry name" value="DUF4935"/>
</dbReference>
<accession>F6GB58</accession>
<sequence length="318" mass="36925">MAKLNPKSNDAPPPMATNSHLDALLFVDTNVLLDFYRIRKSDVSTRYLQQLEECRDRLILGSQIEMEFKKNRQRVIVEALGSFALPDWGKLSPPALVADTKACKMIEKKKIDLIGQHKKVSEKVRSILGDPTRHDPVYKTLQRLFKHNSPYNLARTKKERFEIRNLARKRFVLGYPPRKQSDTSIGDSINWEWIVQCSKKSGKNVVIVTRDTDYGVAYKDNLYLNDWLRQEFSERVSKKRQIILTDKLSVALKTVHKSVTREMEEEENTLLRHAIGRETQEEGNFLLCKRDRNFDELVLFRDAQDDSSNLQKITSTKS</sequence>
<evidence type="ECO:0000313" key="3">
    <source>
        <dbReference type="Proteomes" id="UP000007953"/>
    </source>
</evidence>
<feature type="domain" description="DUF4935" evidence="1">
    <location>
        <begin position="25"/>
        <end position="214"/>
    </location>
</feature>
<evidence type="ECO:0000313" key="2">
    <source>
        <dbReference type="EMBL" id="AEG72259.1"/>
    </source>
</evidence>
<dbReference type="Proteomes" id="UP000007953">
    <property type="component" value="Plasmid megaplasmid"/>
</dbReference>
<proteinExistence type="predicted"/>